<dbReference type="InterPro" id="IPR057326">
    <property type="entry name" value="KR_dom"/>
</dbReference>
<dbReference type="InterPro" id="IPR020904">
    <property type="entry name" value="Sc_DH/Rdtase_CS"/>
</dbReference>
<reference evidence="4" key="1">
    <citation type="submission" date="2018-05" db="EMBL/GenBank/DDBJ databases">
        <authorList>
            <person name="Lanie J.A."/>
            <person name="Ng W.-L."/>
            <person name="Kazmierczak K.M."/>
            <person name="Andrzejewski T.M."/>
            <person name="Davidsen T.M."/>
            <person name="Wayne K.J."/>
            <person name="Tettelin H."/>
            <person name="Glass J.I."/>
            <person name="Rusch D."/>
            <person name="Podicherti R."/>
            <person name="Tsui H.-C.T."/>
            <person name="Winkler M.E."/>
        </authorList>
    </citation>
    <scope>NUCLEOTIDE SEQUENCE</scope>
</reference>
<dbReference type="PRINTS" id="PR00080">
    <property type="entry name" value="SDRFAMILY"/>
</dbReference>
<name>A0A381PPK9_9ZZZZ</name>
<dbReference type="InterPro" id="IPR002347">
    <property type="entry name" value="SDR_fam"/>
</dbReference>
<dbReference type="Gene3D" id="3.40.50.720">
    <property type="entry name" value="NAD(P)-binding Rossmann-like Domain"/>
    <property type="match status" value="1"/>
</dbReference>
<dbReference type="Pfam" id="PF13561">
    <property type="entry name" value="adh_short_C2"/>
    <property type="match status" value="1"/>
</dbReference>
<dbReference type="PROSITE" id="PS00061">
    <property type="entry name" value="ADH_SHORT"/>
    <property type="match status" value="1"/>
</dbReference>
<dbReference type="AlphaFoldDB" id="A0A381PPK9"/>
<accession>A0A381PPK9</accession>
<dbReference type="SUPFAM" id="SSF51735">
    <property type="entry name" value="NAD(P)-binding Rossmann-fold domains"/>
    <property type="match status" value="1"/>
</dbReference>
<dbReference type="PANTHER" id="PTHR43658:SF8">
    <property type="entry name" value="17-BETA-HYDROXYSTEROID DEHYDROGENASE 14-RELATED"/>
    <property type="match status" value="1"/>
</dbReference>
<gene>
    <name evidence="4" type="ORF">METZ01_LOCUS21806</name>
</gene>
<evidence type="ECO:0000256" key="1">
    <source>
        <dbReference type="ARBA" id="ARBA00006484"/>
    </source>
</evidence>
<dbReference type="SMART" id="SM00822">
    <property type="entry name" value="PKS_KR"/>
    <property type="match status" value="1"/>
</dbReference>
<dbReference type="PANTHER" id="PTHR43658">
    <property type="entry name" value="SHORT-CHAIN DEHYDROGENASE/REDUCTASE"/>
    <property type="match status" value="1"/>
</dbReference>
<dbReference type="NCBIfam" id="NF006072">
    <property type="entry name" value="PRK08217.1"/>
    <property type="match status" value="1"/>
</dbReference>
<evidence type="ECO:0000259" key="3">
    <source>
        <dbReference type="SMART" id="SM00822"/>
    </source>
</evidence>
<dbReference type="FunFam" id="3.40.50.720:FF:000173">
    <property type="entry name" value="3-oxoacyl-[acyl-carrier protein] reductase"/>
    <property type="match status" value="1"/>
</dbReference>
<dbReference type="GO" id="GO:0016491">
    <property type="term" value="F:oxidoreductase activity"/>
    <property type="evidence" value="ECO:0007669"/>
    <property type="project" value="UniProtKB-KW"/>
</dbReference>
<proteinExistence type="inferred from homology"/>
<keyword evidence="2" id="KW-0560">Oxidoreductase</keyword>
<feature type="domain" description="Ketoreductase" evidence="3">
    <location>
        <begin position="6"/>
        <end position="194"/>
    </location>
</feature>
<dbReference type="EMBL" id="UINC01001048">
    <property type="protein sequence ID" value="SUZ68952.1"/>
    <property type="molecule type" value="Genomic_DNA"/>
</dbReference>
<comment type="similarity">
    <text evidence="1">Belongs to the short-chain dehydrogenases/reductases (SDR) family.</text>
</comment>
<dbReference type="PRINTS" id="PR00081">
    <property type="entry name" value="GDHRDH"/>
</dbReference>
<protein>
    <recommendedName>
        <fullName evidence="3">Ketoreductase domain-containing protein</fullName>
    </recommendedName>
</protein>
<sequence length="253" mass="27099">MDIENKTIIITGAARGLGAAMAKHLAKQKCKLGLIDLNKDDIAGTVEACSALGAEAQAYAADVTNENDVSTAYRQIVSDLGPLHGSINNAGITKDGLLVKFKDGEFIKKMSLEDWQAVINVNLTGVFLCGREAAQLMIESGTKGVIINISSIARHGNFGQTNYSATKAGVQSMAVVWAKELSRYGIRVNAIAPGFINTEMVAGMPDNVKEKLAKMIPLGRIGEPEEVAQAAEFIFQNDYYSGRCIDLDGAQRM</sequence>
<organism evidence="4">
    <name type="scientific">marine metagenome</name>
    <dbReference type="NCBI Taxonomy" id="408172"/>
    <lineage>
        <taxon>unclassified sequences</taxon>
        <taxon>metagenomes</taxon>
        <taxon>ecological metagenomes</taxon>
    </lineage>
</organism>
<dbReference type="InterPro" id="IPR036291">
    <property type="entry name" value="NAD(P)-bd_dom_sf"/>
</dbReference>
<evidence type="ECO:0000256" key="2">
    <source>
        <dbReference type="ARBA" id="ARBA00023002"/>
    </source>
</evidence>
<evidence type="ECO:0000313" key="4">
    <source>
        <dbReference type="EMBL" id="SUZ68952.1"/>
    </source>
</evidence>